<name>A0AC61RSG4_9FIRM</name>
<organism evidence="1 2">
    <name type="scientific">Petralouisia muris</name>
    <dbReference type="NCBI Taxonomy" id="3032872"/>
    <lineage>
        <taxon>Bacteria</taxon>
        <taxon>Bacillati</taxon>
        <taxon>Bacillota</taxon>
        <taxon>Clostridia</taxon>
        <taxon>Lachnospirales</taxon>
        <taxon>Lachnospiraceae</taxon>
        <taxon>Petralouisia</taxon>
    </lineage>
</organism>
<evidence type="ECO:0000313" key="1">
    <source>
        <dbReference type="EMBL" id="TGY93451.1"/>
    </source>
</evidence>
<evidence type="ECO:0000313" key="2">
    <source>
        <dbReference type="Proteomes" id="UP000304953"/>
    </source>
</evidence>
<comment type="caution">
    <text evidence="1">The sequence shown here is derived from an EMBL/GenBank/DDBJ whole genome shotgun (WGS) entry which is preliminary data.</text>
</comment>
<sequence>MMTALEVAESLKEIIKAQSEIIYDMALEMEHSRDTGGFIADNVSMRIKKAAKALQEASENL</sequence>
<accession>A0AC61RSG4</accession>
<reference evidence="1" key="1">
    <citation type="submission" date="2019-04" db="EMBL/GenBank/DDBJ databases">
        <title>Microbes associate with the intestines of laboratory mice.</title>
        <authorList>
            <person name="Navarre W."/>
            <person name="Wong E."/>
            <person name="Huang K."/>
            <person name="Tropini C."/>
            <person name="Ng K."/>
            <person name="Yu B."/>
        </authorList>
    </citation>
    <scope>NUCLEOTIDE SEQUENCE</scope>
    <source>
        <strain evidence="1">NM01_1-7b</strain>
    </source>
</reference>
<dbReference type="EMBL" id="SRYA01000044">
    <property type="protein sequence ID" value="TGY93451.1"/>
    <property type="molecule type" value="Genomic_DNA"/>
</dbReference>
<gene>
    <name evidence="1" type="ORF">E5329_18715</name>
</gene>
<dbReference type="Proteomes" id="UP000304953">
    <property type="component" value="Unassembled WGS sequence"/>
</dbReference>
<protein>
    <submittedName>
        <fullName evidence="1">Uncharacterized protein</fullName>
    </submittedName>
</protein>
<keyword evidence="2" id="KW-1185">Reference proteome</keyword>
<proteinExistence type="predicted"/>